<evidence type="ECO:0000256" key="3">
    <source>
        <dbReference type="ARBA" id="ARBA00022475"/>
    </source>
</evidence>
<proteinExistence type="predicted"/>
<evidence type="ECO:0000256" key="6">
    <source>
        <dbReference type="ARBA" id="ARBA00022984"/>
    </source>
</evidence>
<dbReference type="Pfam" id="PF03717">
    <property type="entry name" value="PBP_dimer"/>
    <property type="match status" value="1"/>
</dbReference>
<feature type="domain" description="Penicillin-binding protein dimerisation" evidence="12">
    <location>
        <begin position="111"/>
        <end position="177"/>
    </location>
</feature>
<dbReference type="AlphaFoldDB" id="A0A1F6G3U7"/>
<feature type="transmembrane region" description="Helical" evidence="10">
    <location>
        <begin position="43"/>
        <end position="60"/>
    </location>
</feature>
<dbReference type="InterPro" id="IPR036138">
    <property type="entry name" value="PBP_dimer_sf"/>
</dbReference>
<reference evidence="13 14" key="1">
    <citation type="journal article" date="2016" name="Nat. Commun.">
        <title>Thousands of microbial genomes shed light on interconnected biogeochemical processes in an aquifer system.</title>
        <authorList>
            <person name="Anantharaman K."/>
            <person name="Brown C.T."/>
            <person name="Hug L.A."/>
            <person name="Sharon I."/>
            <person name="Castelle C.J."/>
            <person name="Probst A.J."/>
            <person name="Thomas B.C."/>
            <person name="Singh A."/>
            <person name="Wilkins M.J."/>
            <person name="Karaoz U."/>
            <person name="Brodie E.L."/>
            <person name="Williams K.H."/>
            <person name="Hubbard S.S."/>
            <person name="Banfield J.F."/>
        </authorList>
    </citation>
    <scope>NUCLEOTIDE SEQUENCE [LARGE SCALE GENOMIC DNA]</scope>
</reference>
<dbReference type="SUPFAM" id="SSF56519">
    <property type="entry name" value="Penicillin binding protein dimerisation domain"/>
    <property type="match status" value="1"/>
</dbReference>
<evidence type="ECO:0000259" key="12">
    <source>
        <dbReference type="Pfam" id="PF03717"/>
    </source>
</evidence>
<dbReference type="SUPFAM" id="SSF56601">
    <property type="entry name" value="beta-lactamase/transpeptidase-like"/>
    <property type="match status" value="1"/>
</dbReference>
<evidence type="ECO:0000313" key="13">
    <source>
        <dbReference type="EMBL" id="OGG92791.1"/>
    </source>
</evidence>
<evidence type="ECO:0000259" key="11">
    <source>
        <dbReference type="Pfam" id="PF00905"/>
    </source>
</evidence>
<protein>
    <recommendedName>
        <fullName evidence="15">Penicillin-binding protein 2</fullName>
    </recommendedName>
</protein>
<accession>A0A1F6G3U7</accession>
<evidence type="ECO:0000256" key="9">
    <source>
        <dbReference type="ARBA" id="ARBA00023316"/>
    </source>
</evidence>
<keyword evidence="8 10" id="KW-0472">Membrane</keyword>
<dbReference type="GO" id="GO:0071555">
    <property type="term" value="P:cell wall organization"/>
    <property type="evidence" value="ECO:0007669"/>
    <property type="project" value="TreeGrafter"/>
</dbReference>
<name>A0A1F6G3U7_9BACT</name>
<evidence type="ECO:0000256" key="5">
    <source>
        <dbReference type="ARBA" id="ARBA00022960"/>
    </source>
</evidence>
<feature type="domain" description="Penicillin-binding protein transpeptidase" evidence="11">
    <location>
        <begin position="219"/>
        <end position="540"/>
    </location>
</feature>
<dbReference type="GO" id="GO:0008658">
    <property type="term" value="F:penicillin binding"/>
    <property type="evidence" value="ECO:0007669"/>
    <property type="project" value="InterPro"/>
</dbReference>
<evidence type="ECO:0000313" key="14">
    <source>
        <dbReference type="Proteomes" id="UP000176867"/>
    </source>
</evidence>
<keyword evidence="5" id="KW-0133">Cell shape</keyword>
<evidence type="ECO:0000256" key="10">
    <source>
        <dbReference type="SAM" id="Phobius"/>
    </source>
</evidence>
<keyword evidence="9" id="KW-0961">Cell wall biogenesis/degradation</keyword>
<dbReference type="EMBL" id="MFMU01000020">
    <property type="protein sequence ID" value="OGG92791.1"/>
    <property type="molecule type" value="Genomic_DNA"/>
</dbReference>
<organism evidence="13 14">
    <name type="scientific">Candidatus Kaiserbacteria bacterium RIFOXYD1_FULL_47_14</name>
    <dbReference type="NCBI Taxonomy" id="1798533"/>
    <lineage>
        <taxon>Bacteria</taxon>
        <taxon>Candidatus Kaiseribacteriota</taxon>
    </lineage>
</organism>
<evidence type="ECO:0008006" key="15">
    <source>
        <dbReference type="Google" id="ProtNLM"/>
    </source>
</evidence>
<evidence type="ECO:0000256" key="1">
    <source>
        <dbReference type="ARBA" id="ARBA00004167"/>
    </source>
</evidence>
<keyword evidence="3" id="KW-1003">Cell membrane</keyword>
<dbReference type="InterPro" id="IPR012338">
    <property type="entry name" value="Beta-lactam/transpept-like"/>
</dbReference>
<keyword evidence="4 10" id="KW-0812">Transmembrane</keyword>
<keyword evidence="6" id="KW-0573">Peptidoglycan synthesis</keyword>
<evidence type="ECO:0000256" key="4">
    <source>
        <dbReference type="ARBA" id="ARBA00022692"/>
    </source>
</evidence>
<dbReference type="STRING" id="1798533.A2609_03290"/>
<comment type="caution">
    <text evidence="13">The sequence shown here is derived from an EMBL/GenBank/DDBJ whole genome shotgun (WGS) entry which is preliminary data.</text>
</comment>
<comment type="subcellular location">
    <subcellularLocation>
        <location evidence="2">Cell membrane</location>
    </subcellularLocation>
    <subcellularLocation>
        <location evidence="1">Membrane</location>
        <topology evidence="1">Single-pass membrane protein</topology>
    </subcellularLocation>
</comment>
<evidence type="ECO:0000256" key="7">
    <source>
        <dbReference type="ARBA" id="ARBA00022989"/>
    </source>
</evidence>
<dbReference type="GO" id="GO:0005886">
    <property type="term" value="C:plasma membrane"/>
    <property type="evidence" value="ECO:0007669"/>
    <property type="project" value="TreeGrafter"/>
</dbReference>
<dbReference type="InterPro" id="IPR005311">
    <property type="entry name" value="PBP_dimer"/>
</dbReference>
<dbReference type="Pfam" id="PF00905">
    <property type="entry name" value="Transpeptidase"/>
    <property type="match status" value="1"/>
</dbReference>
<dbReference type="Gene3D" id="3.40.710.10">
    <property type="entry name" value="DD-peptidase/beta-lactamase superfamily"/>
    <property type="match status" value="1"/>
</dbReference>
<evidence type="ECO:0000256" key="8">
    <source>
        <dbReference type="ARBA" id="ARBA00023136"/>
    </source>
</evidence>
<dbReference type="InterPro" id="IPR001460">
    <property type="entry name" value="PCN-bd_Tpept"/>
</dbReference>
<dbReference type="Proteomes" id="UP000176867">
    <property type="component" value="Unassembled WGS sequence"/>
</dbReference>
<keyword evidence="7 10" id="KW-1133">Transmembrane helix</keyword>
<evidence type="ECO:0000256" key="2">
    <source>
        <dbReference type="ARBA" id="ARBA00004236"/>
    </source>
</evidence>
<gene>
    <name evidence="13" type="ORF">A2609_03290</name>
</gene>
<dbReference type="InterPro" id="IPR050515">
    <property type="entry name" value="Beta-lactam/transpept"/>
</dbReference>
<sequence>MKWHRRRDPEIAPNEIFLDASNVPDFDRASFEGRIEKPLSHRMFVLFAGVLIILFFILIVRTGDLQILNGAAFASESANNVLESKILFAQRGVITDLFGVVLAENVENPDASVGRNYPFPSLGPIIGYVSYPKKDSSGVYYDMRETGLAGLEAQYDLFLSGKNGQILTETDALGNIRSKGMIVPAEAGKTLKLSIDMNLESHFARSIANIVQSQQFIAGAGVIMDVHTGAIRALVSYPAYDPNVMANCSPSEIIAGYNTNPGHPFLDHVVQGMYTPGSIVKPFVAAGALTDGIINANTVINDPGRLSIPDPYHPGKAFIYNGWRALGIVDVRKAIAWSSDVFFYTVGGGFGNQKGLGIDRLDYWYKQFGIGEKTGIDLAGESSGLIPTPEWKKETFKEPWYLGDTYFTAIGQYSVQVTPIQMVRATAAIANGGKLFTPTLVAGVPPAYTTVPVDASALAIVREGMRGSVTGALAGAINFPFVSVAAKTGTAQTGTRNQYDNSWVEGFFPYENPQYAFVVVLERGPSGTGEQAVNVMRDLFNALHAENSPYVGGTNSLGGETPK</sequence>
<dbReference type="PANTHER" id="PTHR30627">
    <property type="entry name" value="PEPTIDOGLYCAN D,D-TRANSPEPTIDASE"/>
    <property type="match status" value="1"/>
</dbReference>
<dbReference type="PANTHER" id="PTHR30627:SF2">
    <property type="entry name" value="PEPTIDOGLYCAN D,D-TRANSPEPTIDASE MRDA"/>
    <property type="match status" value="1"/>
</dbReference>
<dbReference type="Gene3D" id="3.90.1310.10">
    <property type="entry name" value="Penicillin-binding protein 2a (Domain 2)"/>
    <property type="match status" value="1"/>
</dbReference>